<dbReference type="RefSeq" id="WP_395417074.1">
    <property type="nucleotide sequence ID" value="NZ_JBIPKE010000015.1"/>
</dbReference>
<protein>
    <submittedName>
        <fullName evidence="1">DUF4249 domain-containing protein</fullName>
    </submittedName>
</protein>
<gene>
    <name evidence="1" type="ORF">ACHKAR_08705</name>
</gene>
<name>A0ABW7N7D0_9BACT</name>
<comment type="caution">
    <text evidence="1">The sequence shown here is derived from an EMBL/GenBank/DDBJ whole genome shotgun (WGS) entry which is preliminary data.</text>
</comment>
<sequence length="311" mass="34987">MKNIFLTLATVFAFACETEITPKLNAPAEIIVVDAWVNQKMEPQKIRITRSQPYFDQSIPKKIPDAHVVIEDLNSGEIYEFQEEAESYFWYPTDQPFGKVGHQYKLTVTVDDQEFEAFSLMGRVPPIDSIIFHYNPKDMIVKKEYYTAEFVASDPAGAGDAYWIKAWKNGAFLGNPGELNMAYDAGFSAGQPVDGQEFIIPIRKDFMNPYDPHPEKANELLPPYEVGDSLYVEIHSLDHLAFDFLYGLYFQIARPGGFAELFSMPLANTSTNIYPVGDEDTPVTGFFNTSAVSSRGLKLSEELAKASMKAH</sequence>
<organism evidence="1 2">
    <name type="scientific">Marinoscillum luteum</name>
    <dbReference type="NCBI Taxonomy" id="861051"/>
    <lineage>
        <taxon>Bacteria</taxon>
        <taxon>Pseudomonadati</taxon>
        <taxon>Bacteroidota</taxon>
        <taxon>Cytophagia</taxon>
        <taxon>Cytophagales</taxon>
        <taxon>Reichenbachiellaceae</taxon>
        <taxon>Marinoscillum</taxon>
    </lineage>
</organism>
<evidence type="ECO:0000313" key="1">
    <source>
        <dbReference type="EMBL" id="MFH6983515.1"/>
    </source>
</evidence>
<dbReference type="EMBL" id="JBIPKE010000015">
    <property type="protein sequence ID" value="MFH6983515.1"/>
    <property type="molecule type" value="Genomic_DNA"/>
</dbReference>
<reference evidence="1 2" key="1">
    <citation type="journal article" date="2013" name="Int. J. Syst. Evol. Microbiol.">
        <title>Marinoscillum luteum sp. nov., isolated from marine sediment.</title>
        <authorList>
            <person name="Cha I.T."/>
            <person name="Park S.J."/>
            <person name="Kim S.J."/>
            <person name="Kim J.G."/>
            <person name="Jung M.Y."/>
            <person name="Shin K.S."/>
            <person name="Kwon K.K."/>
            <person name="Yang S.H."/>
            <person name="Seo Y.S."/>
            <person name="Rhee S.K."/>
        </authorList>
    </citation>
    <scope>NUCLEOTIDE SEQUENCE [LARGE SCALE GENOMIC DNA]</scope>
    <source>
        <strain evidence="1 2">KCTC 23939</strain>
    </source>
</reference>
<dbReference type="InterPro" id="IPR025345">
    <property type="entry name" value="DUF4249"/>
</dbReference>
<evidence type="ECO:0000313" key="2">
    <source>
        <dbReference type="Proteomes" id="UP001610063"/>
    </source>
</evidence>
<proteinExistence type="predicted"/>
<dbReference type="Pfam" id="PF14054">
    <property type="entry name" value="DUF4249"/>
    <property type="match status" value="1"/>
</dbReference>
<accession>A0ABW7N7D0</accession>
<keyword evidence="2" id="KW-1185">Reference proteome</keyword>
<dbReference type="Proteomes" id="UP001610063">
    <property type="component" value="Unassembled WGS sequence"/>
</dbReference>
<dbReference type="PROSITE" id="PS51257">
    <property type="entry name" value="PROKAR_LIPOPROTEIN"/>
    <property type="match status" value="1"/>
</dbReference>